<dbReference type="GO" id="GO:0016887">
    <property type="term" value="F:ATP hydrolysis activity"/>
    <property type="evidence" value="ECO:0007669"/>
    <property type="project" value="InterPro"/>
</dbReference>
<feature type="domain" description="ORC1/DEAH AAA+ ATPase" evidence="1">
    <location>
        <begin position="103"/>
        <end position="199"/>
    </location>
</feature>
<dbReference type="InterPro" id="IPR052026">
    <property type="entry name" value="ExeA_AAA_ATPase_DNA-bind"/>
</dbReference>
<evidence type="ECO:0000313" key="2">
    <source>
        <dbReference type="EMBL" id="DAF62153.1"/>
    </source>
</evidence>
<reference evidence="2" key="1">
    <citation type="journal article" date="2021" name="Proc. Natl. Acad. Sci. U.S.A.">
        <title>A Catalog of Tens of Thousands of Viruses from Human Metagenomes Reveals Hidden Associations with Chronic Diseases.</title>
        <authorList>
            <person name="Tisza M.J."/>
            <person name="Buck C.B."/>
        </authorList>
    </citation>
    <scope>NUCLEOTIDE SEQUENCE</scope>
    <source>
        <strain evidence="2">Ctt8G1</strain>
    </source>
</reference>
<protein>
    <submittedName>
        <fullName evidence="2">AAA domain protein</fullName>
    </submittedName>
</protein>
<dbReference type="SUPFAM" id="SSF52540">
    <property type="entry name" value="P-loop containing nucleoside triphosphate hydrolases"/>
    <property type="match status" value="1"/>
</dbReference>
<dbReference type="Gene3D" id="3.40.50.300">
    <property type="entry name" value="P-loop containing nucleotide triphosphate hydrolases"/>
    <property type="match status" value="1"/>
</dbReference>
<evidence type="ECO:0000259" key="1">
    <source>
        <dbReference type="Pfam" id="PF13401"/>
    </source>
</evidence>
<accession>A0A8S5TFX1</accession>
<sequence>MITEAQKKKILGAIAANRANYPSDAKHAASLGISTSVYSAIKNGQTDKALSEGAWIGIARRLGVSLRADMEWKAARTATFEYVTAQLEFSQQSSLSAILCDIPNIGKTFTARYYVQNHRNAVYIDCSQVKTKLKLVRKIASEFGVDSKGRYSDVYDDLVYYLRSMETPLIILDEAGDLQYEAFLELKALWNATERCCAWYMMGADGLKEKINRSIECKKVGYTEMLSRYGDRYSKVTPDDGREREAFLNTQARIVAKVNAPEGADIAQIVRKTRGGLRRVYTEIEKIRHSAAPQQSEQASLRSTCTNVEKLKMTAQ</sequence>
<name>A0A8S5TFX1_9CAUD</name>
<organism evidence="2">
    <name type="scientific">Myoviridae sp. ctt8G1</name>
    <dbReference type="NCBI Taxonomy" id="2827713"/>
    <lineage>
        <taxon>Viruses</taxon>
        <taxon>Duplodnaviria</taxon>
        <taxon>Heunggongvirae</taxon>
        <taxon>Uroviricota</taxon>
        <taxon>Caudoviricetes</taxon>
    </lineage>
</organism>
<dbReference type="PANTHER" id="PTHR35894:SF5">
    <property type="entry name" value="MU-LIKE PROPHAGE FLUMU DNA TRANSPOSITION PROTEIN B"/>
    <property type="match status" value="1"/>
</dbReference>
<dbReference type="EMBL" id="BK032822">
    <property type="protein sequence ID" value="DAF62153.1"/>
    <property type="molecule type" value="Genomic_DNA"/>
</dbReference>
<dbReference type="PANTHER" id="PTHR35894">
    <property type="entry name" value="GENERAL SECRETION PATHWAY PROTEIN A-RELATED"/>
    <property type="match status" value="1"/>
</dbReference>
<proteinExistence type="predicted"/>
<dbReference type="Pfam" id="PF13401">
    <property type="entry name" value="AAA_22"/>
    <property type="match status" value="1"/>
</dbReference>
<dbReference type="InterPro" id="IPR027417">
    <property type="entry name" value="P-loop_NTPase"/>
</dbReference>
<dbReference type="InterPro" id="IPR049945">
    <property type="entry name" value="AAA_22"/>
</dbReference>